<reference evidence="3 4" key="1">
    <citation type="journal article" date="2019" name="Nat. Microbiol.">
        <title>Mediterranean grassland soil C-N compound turnover is dependent on rainfall and depth, and is mediated by genomically divergent microorganisms.</title>
        <authorList>
            <person name="Diamond S."/>
            <person name="Andeer P.F."/>
            <person name="Li Z."/>
            <person name="Crits-Christoph A."/>
            <person name="Burstein D."/>
            <person name="Anantharaman K."/>
            <person name="Lane K.R."/>
            <person name="Thomas B.C."/>
            <person name="Pan C."/>
            <person name="Northen T.R."/>
            <person name="Banfield J.F."/>
        </authorList>
    </citation>
    <scope>NUCLEOTIDE SEQUENCE [LARGE SCALE GENOMIC DNA]</scope>
    <source>
        <strain evidence="3">NP_5</strain>
    </source>
</reference>
<accession>A0A537LVM2</accession>
<gene>
    <name evidence="3" type="ORF">E6H02_06285</name>
</gene>
<dbReference type="Pfam" id="PF13629">
    <property type="entry name" value="T2SS-T3SS_pil_N"/>
    <property type="match status" value="1"/>
</dbReference>
<comment type="caution">
    <text evidence="3">The sequence shown here is derived from an EMBL/GenBank/DDBJ whole genome shotgun (WGS) entry which is preliminary data.</text>
</comment>
<sequence length="376" mass="38669">MGGRGGLLAPDAAAGIGRVAVLQGGRPKHAGRACGAARPGQDPPPQEQVAHGRPQHLPVGNGAHGAVSERAAVSALRLGLLLVVLIALPLGAGTPASGAGPAALTVYVAGGITRTALRLQPGFATVLRSDHRVDTVAIGDPRLVTATTVKRGQDVYDLVLQPQAATGVTNMIVWFAELTAIWDLTIGPGQRTADIVYVVTTPAANARASPPLVQAALPPPPLSAAPRAGGALSGPRGEARPDTPQPLEAQQTFGEVSGAFQLSRGPGGIKIRYRITNKSAMEFSVRPNGVLIRANGRLVPFGMSRDNVDRGHPAVLRPGAVETGMITAPVRAPRQVEMIFTLFPTKEDPQGPGRVVPTSFQILFAGLDGLPASAGP</sequence>
<dbReference type="AlphaFoldDB" id="A0A537LVM2"/>
<dbReference type="Proteomes" id="UP000320393">
    <property type="component" value="Unassembled WGS sequence"/>
</dbReference>
<feature type="region of interest" description="Disordered" evidence="1">
    <location>
        <begin position="216"/>
        <end position="246"/>
    </location>
</feature>
<feature type="region of interest" description="Disordered" evidence="1">
    <location>
        <begin position="28"/>
        <end position="52"/>
    </location>
</feature>
<feature type="domain" description="Pilus formation protein N-terminal" evidence="2">
    <location>
        <begin position="115"/>
        <end position="186"/>
    </location>
</feature>
<evidence type="ECO:0000313" key="3">
    <source>
        <dbReference type="EMBL" id="TMJ12056.1"/>
    </source>
</evidence>
<evidence type="ECO:0000313" key="4">
    <source>
        <dbReference type="Proteomes" id="UP000320393"/>
    </source>
</evidence>
<evidence type="ECO:0000259" key="2">
    <source>
        <dbReference type="Pfam" id="PF13629"/>
    </source>
</evidence>
<name>A0A537LVM2_9BACT</name>
<organism evidence="3 4">
    <name type="scientific">Candidatus Segetimicrobium genomatis</name>
    <dbReference type="NCBI Taxonomy" id="2569760"/>
    <lineage>
        <taxon>Bacteria</taxon>
        <taxon>Bacillati</taxon>
        <taxon>Candidatus Sysuimicrobiota</taxon>
        <taxon>Candidatus Sysuimicrobiia</taxon>
        <taxon>Candidatus Sysuimicrobiales</taxon>
        <taxon>Candidatus Segetimicrobiaceae</taxon>
        <taxon>Candidatus Segetimicrobium</taxon>
    </lineage>
</organism>
<protein>
    <recommendedName>
        <fullName evidence="2">Pilus formation protein N-terminal domain-containing protein</fullName>
    </recommendedName>
</protein>
<dbReference type="EMBL" id="VBAM01000198">
    <property type="protein sequence ID" value="TMJ12056.1"/>
    <property type="molecule type" value="Genomic_DNA"/>
</dbReference>
<feature type="compositionally biased region" description="Low complexity" evidence="1">
    <location>
        <begin position="224"/>
        <end position="236"/>
    </location>
</feature>
<dbReference type="InterPro" id="IPR032789">
    <property type="entry name" value="T2SS-T3SS_pil_N"/>
</dbReference>
<proteinExistence type="predicted"/>
<evidence type="ECO:0000256" key="1">
    <source>
        <dbReference type="SAM" id="MobiDB-lite"/>
    </source>
</evidence>